<dbReference type="GO" id="GO:0005829">
    <property type="term" value="C:cytosol"/>
    <property type="evidence" value="ECO:0007669"/>
    <property type="project" value="TreeGrafter"/>
</dbReference>
<evidence type="ECO:0000256" key="1">
    <source>
        <dbReference type="ARBA" id="ARBA00022490"/>
    </source>
</evidence>
<dbReference type="OrthoDB" id="9808773at2"/>
<dbReference type="PANTHER" id="PTHR31760:SF0">
    <property type="entry name" value="S-ADENOSYL-L-METHIONINE-DEPENDENT METHYLTRANSFERASES SUPERFAMILY PROTEIN"/>
    <property type="match status" value="1"/>
</dbReference>
<keyword evidence="4 6" id="KW-0808">Transferase</keyword>
<sequence>MTLKDYFIEYKLNNENIEDFEKFRKFLLEYNKITNITRIVDEDEFNVKHYLDSLSIFKTGLIRDNMKILDLGTGGGFPGVPLKLYKKDLDISLVDSLNKRIVFLNKAIEELNLKNIKAIHARAEELAFDKDYREKFQLVTSRAVARLRTLLEYALPFVEVGGYFIAMKGPEYNEEIKEVSNTFNILGGKLIEVMEIDLPLDIKHYLLITKKIKPTPMKYPRQGGKPKSKPL</sequence>
<dbReference type="AlphaFoldDB" id="A0A379C6R6"/>
<evidence type="ECO:0000256" key="3">
    <source>
        <dbReference type="ARBA" id="ARBA00022603"/>
    </source>
</evidence>
<keyword evidence="2 6" id="KW-0698">rRNA processing</keyword>
<dbReference type="SUPFAM" id="SSF53335">
    <property type="entry name" value="S-adenosyl-L-methionine-dependent methyltransferases"/>
    <property type="match status" value="1"/>
</dbReference>
<accession>A0A379C6R6</accession>
<dbReference type="InterPro" id="IPR029063">
    <property type="entry name" value="SAM-dependent_MTases_sf"/>
</dbReference>
<protein>
    <recommendedName>
        <fullName evidence="6">Ribosomal RNA small subunit methyltransferase G</fullName>
        <ecNumber evidence="6">2.1.1.-</ecNumber>
    </recommendedName>
    <alternativeName>
        <fullName evidence="6">16S rRNA 7-methylguanosine methyltransferase</fullName>
        <shortName evidence="6">16S rRNA m7G methyltransferase</shortName>
    </alternativeName>
</protein>
<dbReference type="GO" id="GO:0070043">
    <property type="term" value="F:rRNA (guanine-N7-)-methyltransferase activity"/>
    <property type="evidence" value="ECO:0007669"/>
    <property type="project" value="UniProtKB-UniRule"/>
</dbReference>
<dbReference type="PANTHER" id="PTHR31760">
    <property type="entry name" value="S-ADENOSYL-L-METHIONINE-DEPENDENT METHYLTRANSFERASES SUPERFAMILY PROTEIN"/>
    <property type="match status" value="1"/>
</dbReference>
<evidence type="ECO:0000313" key="7">
    <source>
        <dbReference type="EMBL" id="SUB57960.1"/>
    </source>
</evidence>
<organism evidence="7 8">
    <name type="scientific">Peptoniphilus lacrimalis</name>
    <dbReference type="NCBI Taxonomy" id="33031"/>
    <lineage>
        <taxon>Bacteria</taxon>
        <taxon>Bacillati</taxon>
        <taxon>Bacillota</taxon>
        <taxon>Tissierellia</taxon>
        <taxon>Tissierellales</taxon>
        <taxon>Peptoniphilaceae</taxon>
        <taxon>Peptoniphilus</taxon>
    </lineage>
</organism>
<dbReference type="InterPro" id="IPR003682">
    <property type="entry name" value="rRNA_ssu_MeTfrase_G"/>
</dbReference>
<evidence type="ECO:0000313" key="8">
    <source>
        <dbReference type="Proteomes" id="UP000255517"/>
    </source>
</evidence>
<evidence type="ECO:0000256" key="4">
    <source>
        <dbReference type="ARBA" id="ARBA00022679"/>
    </source>
</evidence>
<feature type="binding site" evidence="6">
    <location>
        <position position="142"/>
    </location>
    <ligand>
        <name>S-adenosyl-L-methionine</name>
        <dbReference type="ChEBI" id="CHEBI:59789"/>
    </ligand>
</feature>
<comment type="similarity">
    <text evidence="6">Belongs to the methyltransferase superfamily. RNA methyltransferase RsmG family.</text>
</comment>
<name>A0A379C6R6_9FIRM</name>
<evidence type="ECO:0000256" key="5">
    <source>
        <dbReference type="ARBA" id="ARBA00022691"/>
    </source>
</evidence>
<gene>
    <name evidence="6 7" type="primary">rsmG</name>
    <name evidence="7" type="ORF">NCTC13149_01823</name>
</gene>
<comment type="function">
    <text evidence="6">Specifically methylates the N7 position of a guanine in 16S rRNA.</text>
</comment>
<dbReference type="NCBIfam" id="TIGR00138">
    <property type="entry name" value="rsmG_gidB"/>
    <property type="match status" value="1"/>
</dbReference>
<feature type="binding site" evidence="6">
    <location>
        <begin position="123"/>
        <end position="124"/>
    </location>
    <ligand>
        <name>S-adenosyl-L-methionine</name>
        <dbReference type="ChEBI" id="CHEBI:59789"/>
    </ligand>
</feature>
<dbReference type="Pfam" id="PF02527">
    <property type="entry name" value="GidB"/>
    <property type="match status" value="1"/>
</dbReference>
<evidence type="ECO:0000256" key="2">
    <source>
        <dbReference type="ARBA" id="ARBA00022552"/>
    </source>
</evidence>
<dbReference type="HAMAP" id="MF_00074">
    <property type="entry name" value="16SrRNA_methyltr_G"/>
    <property type="match status" value="1"/>
</dbReference>
<keyword evidence="5 6" id="KW-0949">S-adenosyl-L-methionine</keyword>
<comment type="subcellular location">
    <subcellularLocation>
        <location evidence="6">Cytoplasm</location>
    </subcellularLocation>
</comment>
<dbReference type="FunFam" id="3.40.50.150:FF:000041">
    <property type="entry name" value="Ribosomal RNA small subunit methyltransferase G"/>
    <property type="match status" value="1"/>
</dbReference>
<dbReference type="Proteomes" id="UP000255517">
    <property type="component" value="Unassembled WGS sequence"/>
</dbReference>
<dbReference type="RefSeq" id="WP_019034151.1">
    <property type="nucleotide sequence ID" value="NZ_CAMUOS010000005.1"/>
</dbReference>
<keyword evidence="1 6" id="KW-0963">Cytoplasm</keyword>
<evidence type="ECO:0000256" key="6">
    <source>
        <dbReference type="HAMAP-Rule" id="MF_00074"/>
    </source>
</evidence>
<dbReference type="STRING" id="1122949.GCA_000378725_00065"/>
<feature type="binding site" evidence="6">
    <location>
        <position position="77"/>
    </location>
    <ligand>
        <name>S-adenosyl-L-methionine</name>
        <dbReference type="ChEBI" id="CHEBI:59789"/>
    </ligand>
</feature>
<comment type="caution">
    <text evidence="6">Lacks conserved residue(s) required for the propagation of feature annotation.</text>
</comment>
<reference evidence="7 8" key="1">
    <citation type="submission" date="2018-06" db="EMBL/GenBank/DDBJ databases">
        <authorList>
            <consortium name="Pathogen Informatics"/>
            <person name="Doyle S."/>
        </authorList>
    </citation>
    <scope>NUCLEOTIDE SEQUENCE [LARGE SCALE GENOMIC DNA]</scope>
    <source>
        <strain evidence="7 8">NCTC13149</strain>
    </source>
</reference>
<proteinExistence type="inferred from homology"/>
<feature type="binding site" evidence="6">
    <location>
        <position position="72"/>
    </location>
    <ligand>
        <name>S-adenosyl-L-methionine</name>
        <dbReference type="ChEBI" id="CHEBI:59789"/>
    </ligand>
</feature>
<dbReference type="EC" id="2.1.1.-" evidence="6"/>
<dbReference type="Gene3D" id="3.40.50.150">
    <property type="entry name" value="Vaccinia Virus protein VP39"/>
    <property type="match status" value="1"/>
</dbReference>
<dbReference type="PIRSF" id="PIRSF003078">
    <property type="entry name" value="GidB"/>
    <property type="match status" value="1"/>
</dbReference>
<keyword evidence="3 6" id="KW-0489">Methyltransferase</keyword>
<dbReference type="CDD" id="cd02440">
    <property type="entry name" value="AdoMet_MTases"/>
    <property type="match status" value="1"/>
</dbReference>
<dbReference type="EMBL" id="UGSZ01000001">
    <property type="protein sequence ID" value="SUB57960.1"/>
    <property type="molecule type" value="Genomic_DNA"/>
</dbReference>